<feature type="transmembrane region" description="Helical" evidence="1">
    <location>
        <begin position="110"/>
        <end position="128"/>
    </location>
</feature>
<dbReference type="Proteomes" id="UP000544551">
    <property type="component" value="Unassembled WGS sequence"/>
</dbReference>
<reference evidence="2 3" key="1">
    <citation type="submission" date="2020-04" db="EMBL/GenBank/DDBJ databases">
        <authorList>
            <person name="Hitch T.C.A."/>
            <person name="Wylensek D."/>
            <person name="Clavel T."/>
        </authorList>
    </citation>
    <scope>NUCLEOTIDE SEQUENCE [LARGE SCALE GENOMIC DNA]</scope>
    <source>
        <strain evidence="2 3">BL-383-APC-3D</strain>
    </source>
</reference>
<keyword evidence="1" id="KW-0812">Transmembrane</keyword>
<evidence type="ECO:0000313" key="3">
    <source>
        <dbReference type="Proteomes" id="UP000544551"/>
    </source>
</evidence>
<name>A0AB36CL37_9CORY</name>
<organism evidence="2 3">
    <name type="scientific">Corynebacterium stationis</name>
    <dbReference type="NCBI Taxonomy" id="1705"/>
    <lineage>
        <taxon>Bacteria</taxon>
        <taxon>Bacillati</taxon>
        <taxon>Actinomycetota</taxon>
        <taxon>Actinomycetes</taxon>
        <taxon>Mycobacteriales</taxon>
        <taxon>Corynebacteriaceae</taxon>
        <taxon>Corynebacterium</taxon>
    </lineage>
</organism>
<proteinExistence type="predicted"/>
<feature type="transmembrane region" description="Helical" evidence="1">
    <location>
        <begin position="78"/>
        <end position="98"/>
    </location>
</feature>
<sequence>MPKQIWQRAERAYLSDAAGLLSLGGIALLRGFSYLPMNVDVNRNPAHALEALLSPPAWAAVWIIIGIFCIIPIWVPKLLPLAVGVGVWVHVMWLISFMGMQITGENSRSYVSSINYYAVAFFVAWGFGRGRKHKHVVNGE</sequence>
<evidence type="ECO:0000313" key="2">
    <source>
        <dbReference type="EMBL" id="NME89544.1"/>
    </source>
</evidence>
<evidence type="ECO:0008006" key="4">
    <source>
        <dbReference type="Google" id="ProtNLM"/>
    </source>
</evidence>
<dbReference type="AlphaFoldDB" id="A0AB36CL37"/>
<gene>
    <name evidence="2" type="ORF">HF853_07670</name>
</gene>
<comment type="caution">
    <text evidence="2">The sequence shown here is derived from an EMBL/GenBank/DDBJ whole genome shotgun (WGS) entry which is preliminary data.</text>
</comment>
<dbReference type="EMBL" id="JABAFZ010000006">
    <property type="protein sequence ID" value="NME89544.1"/>
    <property type="molecule type" value="Genomic_DNA"/>
</dbReference>
<protein>
    <recommendedName>
        <fullName evidence="4">DoxX family protein</fullName>
    </recommendedName>
</protein>
<evidence type="ECO:0000256" key="1">
    <source>
        <dbReference type="SAM" id="Phobius"/>
    </source>
</evidence>
<feature type="transmembrane region" description="Helical" evidence="1">
    <location>
        <begin position="52"/>
        <end position="71"/>
    </location>
</feature>
<accession>A0AB36CL37</accession>
<keyword evidence="1" id="KW-1133">Transmembrane helix</keyword>
<feature type="transmembrane region" description="Helical" evidence="1">
    <location>
        <begin position="12"/>
        <end position="32"/>
    </location>
</feature>
<keyword evidence="1" id="KW-0472">Membrane</keyword>
<dbReference type="RefSeq" id="WP_168969825.1">
    <property type="nucleotide sequence ID" value="NZ_JABAFZ010000006.1"/>
</dbReference>